<sequence length="161" mass="17869">MATTTYCVTVKIEGVVIAGFVATAIYDTAVFFAISLRLVSICPGRSWGDKVQEFMCSRSLATIANILWSTGLLYYILVILSIPSVPVPYKNMCLIPEIALQNLMTCRVFRDLKLGYLYYDPADVPTQNTSTIRFAIPLSSPPDENIEIGDFHTTVSMRQGK</sequence>
<evidence type="ECO:0000313" key="2">
    <source>
        <dbReference type="EMBL" id="KAK7682502.1"/>
    </source>
</evidence>
<accession>A0AAW0FT86</accession>
<reference evidence="2 3" key="1">
    <citation type="submission" date="2022-09" db="EMBL/GenBank/DDBJ databases">
        <authorList>
            <person name="Palmer J.M."/>
        </authorList>
    </citation>
    <scope>NUCLEOTIDE SEQUENCE [LARGE SCALE GENOMIC DNA]</scope>
    <source>
        <strain evidence="2 3">DSM 7382</strain>
    </source>
</reference>
<dbReference type="EMBL" id="JASBNA010000035">
    <property type="protein sequence ID" value="KAK7682502.1"/>
    <property type="molecule type" value="Genomic_DNA"/>
</dbReference>
<organism evidence="2 3">
    <name type="scientific">Cerrena zonata</name>
    <dbReference type="NCBI Taxonomy" id="2478898"/>
    <lineage>
        <taxon>Eukaryota</taxon>
        <taxon>Fungi</taxon>
        <taxon>Dikarya</taxon>
        <taxon>Basidiomycota</taxon>
        <taxon>Agaricomycotina</taxon>
        <taxon>Agaricomycetes</taxon>
        <taxon>Polyporales</taxon>
        <taxon>Cerrenaceae</taxon>
        <taxon>Cerrena</taxon>
    </lineage>
</organism>
<keyword evidence="1" id="KW-0812">Transmembrane</keyword>
<name>A0AAW0FT86_9APHY</name>
<dbReference type="AlphaFoldDB" id="A0AAW0FT86"/>
<gene>
    <name evidence="2" type="ORF">QCA50_014302</name>
</gene>
<feature type="transmembrane region" description="Helical" evidence="1">
    <location>
        <begin position="60"/>
        <end position="82"/>
    </location>
</feature>
<dbReference type="Proteomes" id="UP001385951">
    <property type="component" value="Unassembled WGS sequence"/>
</dbReference>
<evidence type="ECO:0000256" key="1">
    <source>
        <dbReference type="SAM" id="Phobius"/>
    </source>
</evidence>
<comment type="caution">
    <text evidence="2">The sequence shown here is derived from an EMBL/GenBank/DDBJ whole genome shotgun (WGS) entry which is preliminary data.</text>
</comment>
<keyword evidence="1" id="KW-1133">Transmembrane helix</keyword>
<proteinExistence type="predicted"/>
<keyword evidence="3" id="KW-1185">Reference proteome</keyword>
<protein>
    <submittedName>
        <fullName evidence="2">Uncharacterized protein</fullName>
    </submittedName>
</protein>
<keyword evidence="1" id="KW-0472">Membrane</keyword>
<feature type="transmembrane region" description="Helical" evidence="1">
    <location>
        <begin position="15"/>
        <end position="39"/>
    </location>
</feature>
<evidence type="ECO:0000313" key="3">
    <source>
        <dbReference type="Proteomes" id="UP001385951"/>
    </source>
</evidence>